<sequence>MHRSLPRASLWLLADSRHTSKLKENARSNVSGRMGFSGRFTNSEGYSNFIFREKLVGRSLQVQIVNALRSGQRDQASALLSNLGRVYDSLRAEDFVFVLDYCARSPDPLFVLETWRLMEEKTIVLNRKCWIFIIRALSKGGYLEEALQWLTSLGGSHHSSPSLCMYNIFLNGCTKMQSVTHTLRCLKLMEDQLMGKSEITYWELLQLAVREQNLSAVHEIWKDCNKYYSPSIICMRKFVWSFTKLGDLVSAYDALQHMVALAFRGSFSVRASADGRFQSSRLNIPIPSNGEFYFKTYGTEGSGGFVTSLFEDSSMKTGGQIQSGKEEKHSHLVTPSPMPNAMEFIFSATVGNTSPADEERYCRPLQIGPSAFALAREIGNGCFAAKQELFTDSGMGTMLPEGSGHSSSKDIVPIPVMRVLRWSFNDVILACARSRDCELAEQLFLQMQNLGLEPSQCTYDCFVKAVLSEIGVTYAMKVVKAMEKRNLKPYGTTLAALSVGYSKILELDLAEALLDQIPEGPKNYIHPFNALLVACDVMDQPERAVRVLAKMKSLKIKSDIRTYELLFSLFGNVNAPYEKGNMLSKVDAAKRIHAIEMDMMKNGVQHSCLSMENLLRALGAEGMIRELIQYLHVAENLFGHISTYKGTVMYNTVLHALIESNESHTAAELFRNMKLCEMPPNAGTYNIMIDCCSIIRCYKSACSLVSMMLRDGFSPNVCTYTSLIKIVLANEDFNKALQLLDKASAEAIQPDVPLFNTILLEAYQKGRIDMIELIIERMHEEKVQPDPTTCSYAFSAYVECGLFTTAMEALQVLSMRMISEDERVLQEKRTDFEYLVLNEGPEGESQIIEIFKQSEHLAAAILYLRWCAIVGFSISWSPNESIWARRLSSCYGSSKGSTRSSSQ</sequence>
<reference evidence="3 4" key="1">
    <citation type="journal article" date="2019" name="Nat. Plants">
        <title>Stout camphor tree genome fills gaps in understanding of flowering plant genome evolution.</title>
        <authorList>
            <person name="Chaw S.M."/>
            <person name="Liu Y.C."/>
            <person name="Wu Y.W."/>
            <person name="Wang H.Y."/>
            <person name="Lin C.I."/>
            <person name="Wu C.S."/>
            <person name="Ke H.M."/>
            <person name="Chang L.Y."/>
            <person name="Hsu C.Y."/>
            <person name="Yang H.T."/>
            <person name="Sudianto E."/>
            <person name="Hsu M.H."/>
            <person name="Wu K.P."/>
            <person name="Wang L.N."/>
            <person name="Leebens-Mack J.H."/>
            <person name="Tsai I.J."/>
        </authorList>
    </citation>
    <scope>NUCLEOTIDE SEQUENCE [LARGE SCALE GENOMIC DNA]</scope>
    <source>
        <strain evidence="4">cv. Chaw 1501</strain>
        <tissue evidence="3">Young leaves</tissue>
    </source>
</reference>
<organism evidence="3 4">
    <name type="scientific">Cinnamomum micranthum f. kanehirae</name>
    <dbReference type="NCBI Taxonomy" id="337451"/>
    <lineage>
        <taxon>Eukaryota</taxon>
        <taxon>Viridiplantae</taxon>
        <taxon>Streptophyta</taxon>
        <taxon>Embryophyta</taxon>
        <taxon>Tracheophyta</taxon>
        <taxon>Spermatophyta</taxon>
        <taxon>Magnoliopsida</taxon>
        <taxon>Magnoliidae</taxon>
        <taxon>Laurales</taxon>
        <taxon>Lauraceae</taxon>
        <taxon>Cinnamomum</taxon>
    </lineage>
</organism>
<evidence type="ECO:0000313" key="3">
    <source>
        <dbReference type="EMBL" id="RWR77025.1"/>
    </source>
</evidence>
<dbReference type="PANTHER" id="PTHR47859">
    <property type="entry name" value="PENTATRICOPEPTIDE REPEAT-CONTAINING PROTEIN"/>
    <property type="match status" value="1"/>
</dbReference>
<gene>
    <name evidence="3" type="ORF">CKAN_00549800</name>
</gene>
<comment type="caution">
    <text evidence="3">The sequence shown here is derived from an EMBL/GenBank/DDBJ whole genome shotgun (WGS) entry which is preliminary data.</text>
</comment>
<feature type="repeat" description="PPR" evidence="2">
    <location>
        <begin position="420"/>
        <end position="454"/>
    </location>
</feature>
<dbReference type="Pfam" id="PF13812">
    <property type="entry name" value="PPR_3"/>
    <property type="match status" value="3"/>
</dbReference>
<feature type="repeat" description="PPR" evidence="2">
    <location>
        <begin position="716"/>
        <end position="750"/>
    </location>
</feature>
<dbReference type="PANTHER" id="PTHR47859:SF1">
    <property type="entry name" value="PENTATRICOPEPTIDE REPEAT-CONTAINING PROTEIN"/>
    <property type="match status" value="1"/>
</dbReference>
<accession>A0A443NEV0</accession>
<evidence type="ECO:0000313" key="4">
    <source>
        <dbReference type="Proteomes" id="UP000283530"/>
    </source>
</evidence>
<dbReference type="AlphaFoldDB" id="A0A443NEV0"/>
<dbReference type="NCBIfam" id="TIGR00756">
    <property type="entry name" value="PPR"/>
    <property type="match status" value="3"/>
</dbReference>
<protein>
    <submittedName>
        <fullName evidence="3">Pentatricopeptide repeat-containing protein isoform X1</fullName>
    </submittedName>
</protein>
<dbReference type="InterPro" id="IPR002885">
    <property type="entry name" value="PPR_rpt"/>
</dbReference>
<keyword evidence="4" id="KW-1185">Reference proteome</keyword>
<proteinExistence type="predicted"/>
<dbReference type="InterPro" id="IPR011990">
    <property type="entry name" value="TPR-like_helical_dom_sf"/>
</dbReference>
<evidence type="ECO:0000256" key="1">
    <source>
        <dbReference type="ARBA" id="ARBA00022737"/>
    </source>
</evidence>
<dbReference type="Pfam" id="PF13041">
    <property type="entry name" value="PPR_2"/>
    <property type="match status" value="1"/>
</dbReference>
<dbReference type="EMBL" id="QPKB01000002">
    <property type="protein sequence ID" value="RWR77025.1"/>
    <property type="molecule type" value="Genomic_DNA"/>
</dbReference>
<dbReference type="Gene3D" id="1.25.40.10">
    <property type="entry name" value="Tetratricopeptide repeat domain"/>
    <property type="match status" value="4"/>
</dbReference>
<dbReference type="STRING" id="337451.A0A443NEV0"/>
<dbReference type="OrthoDB" id="119302at2759"/>
<evidence type="ECO:0000256" key="2">
    <source>
        <dbReference type="PROSITE-ProRule" id="PRU00708"/>
    </source>
</evidence>
<dbReference type="PROSITE" id="PS51375">
    <property type="entry name" value="PPR"/>
    <property type="match status" value="4"/>
</dbReference>
<keyword evidence="1" id="KW-0677">Repeat</keyword>
<dbReference type="Proteomes" id="UP000283530">
    <property type="component" value="Unassembled WGS sequence"/>
</dbReference>
<feature type="repeat" description="PPR" evidence="2">
    <location>
        <begin position="681"/>
        <end position="715"/>
    </location>
</feature>
<feature type="repeat" description="PPR" evidence="2">
    <location>
        <begin position="646"/>
        <end position="680"/>
    </location>
</feature>
<name>A0A443NEV0_9MAGN</name>